<dbReference type="AlphaFoldDB" id="A0A517PVB5"/>
<sequence>MSSAKPAWTLNPRVLLRSILMLDDSAHSIALGTAIGMFIALTPTVGIQMLLVVCVAFLTRPLFRFNQVASLITVYISNPLTIVPIYWFDYKVGTLFVGGSLTQKDFARILEFEGFSGWWETVKQLLLEVGSPLIIGSLVVGTFFGLITYPIMLRLLKHLRRSKSTDGPEDSAEQSVRPAQPIDSEQSMKSVHLHSS</sequence>
<feature type="transmembrane region" description="Helical" evidence="2">
    <location>
        <begin position="68"/>
        <end position="88"/>
    </location>
</feature>
<dbReference type="RefSeq" id="WP_145190521.1">
    <property type="nucleotide sequence ID" value="NZ_CP036266.1"/>
</dbReference>
<dbReference type="InterPro" id="IPR018639">
    <property type="entry name" value="DUF2062"/>
</dbReference>
<feature type="domain" description="DUF2062" evidence="3">
    <location>
        <begin position="15"/>
        <end position="163"/>
    </location>
</feature>
<dbReference type="PANTHER" id="PTHR40547:SF1">
    <property type="entry name" value="SLL0298 PROTEIN"/>
    <property type="match status" value="1"/>
</dbReference>
<gene>
    <name evidence="4" type="ORF">HG66A1_51220</name>
</gene>
<name>A0A517PVB5_9PLAN</name>
<keyword evidence="5" id="KW-1185">Reference proteome</keyword>
<evidence type="ECO:0000313" key="4">
    <source>
        <dbReference type="EMBL" id="QDT23305.1"/>
    </source>
</evidence>
<evidence type="ECO:0000256" key="1">
    <source>
        <dbReference type="SAM" id="MobiDB-lite"/>
    </source>
</evidence>
<keyword evidence="2" id="KW-0472">Membrane</keyword>
<evidence type="ECO:0000313" key="5">
    <source>
        <dbReference type="Proteomes" id="UP000320421"/>
    </source>
</evidence>
<protein>
    <recommendedName>
        <fullName evidence="3">DUF2062 domain-containing protein</fullName>
    </recommendedName>
</protein>
<organism evidence="4 5">
    <name type="scientific">Gimesia chilikensis</name>
    <dbReference type="NCBI Taxonomy" id="2605989"/>
    <lineage>
        <taxon>Bacteria</taxon>
        <taxon>Pseudomonadati</taxon>
        <taxon>Planctomycetota</taxon>
        <taxon>Planctomycetia</taxon>
        <taxon>Planctomycetales</taxon>
        <taxon>Planctomycetaceae</taxon>
        <taxon>Gimesia</taxon>
    </lineage>
</organism>
<evidence type="ECO:0000256" key="2">
    <source>
        <dbReference type="SAM" id="Phobius"/>
    </source>
</evidence>
<keyword evidence="2" id="KW-1133">Transmembrane helix</keyword>
<evidence type="ECO:0000259" key="3">
    <source>
        <dbReference type="Pfam" id="PF09835"/>
    </source>
</evidence>
<dbReference type="EMBL" id="CP036266">
    <property type="protein sequence ID" value="QDT23305.1"/>
    <property type="molecule type" value="Genomic_DNA"/>
</dbReference>
<keyword evidence="2" id="KW-0812">Transmembrane</keyword>
<dbReference type="Pfam" id="PF09835">
    <property type="entry name" value="DUF2062"/>
    <property type="match status" value="1"/>
</dbReference>
<feature type="transmembrane region" description="Helical" evidence="2">
    <location>
        <begin position="29"/>
        <end position="56"/>
    </location>
</feature>
<feature type="region of interest" description="Disordered" evidence="1">
    <location>
        <begin position="163"/>
        <end position="196"/>
    </location>
</feature>
<accession>A0A517PVB5</accession>
<reference evidence="4 5" key="1">
    <citation type="submission" date="2019-02" db="EMBL/GenBank/DDBJ databases">
        <title>Deep-cultivation of Planctomycetes and their phenomic and genomic characterization uncovers novel biology.</title>
        <authorList>
            <person name="Wiegand S."/>
            <person name="Jogler M."/>
            <person name="Boedeker C."/>
            <person name="Pinto D."/>
            <person name="Vollmers J."/>
            <person name="Rivas-Marin E."/>
            <person name="Kohn T."/>
            <person name="Peeters S.H."/>
            <person name="Heuer A."/>
            <person name="Rast P."/>
            <person name="Oberbeckmann S."/>
            <person name="Bunk B."/>
            <person name="Jeske O."/>
            <person name="Meyerdierks A."/>
            <person name="Storesund J.E."/>
            <person name="Kallscheuer N."/>
            <person name="Luecker S."/>
            <person name="Lage O.M."/>
            <person name="Pohl T."/>
            <person name="Merkel B.J."/>
            <person name="Hornburger P."/>
            <person name="Mueller R.-W."/>
            <person name="Bruemmer F."/>
            <person name="Labrenz M."/>
            <person name="Spormann A.M."/>
            <person name="Op den Camp H."/>
            <person name="Overmann J."/>
            <person name="Amann R."/>
            <person name="Jetten M.S.M."/>
            <person name="Mascher T."/>
            <person name="Medema M.H."/>
            <person name="Devos D.P."/>
            <person name="Kaster A.-K."/>
            <person name="Ovreas L."/>
            <person name="Rohde M."/>
            <person name="Galperin M.Y."/>
            <person name="Jogler C."/>
        </authorList>
    </citation>
    <scope>NUCLEOTIDE SEQUENCE [LARGE SCALE GENOMIC DNA]</scope>
    <source>
        <strain evidence="4 5">HG66A1</strain>
    </source>
</reference>
<feature type="transmembrane region" description="Helical" evidence="2">
    <location>
        <begin position="133"/>
        <end position="153"/>
    </location>
</feature>
<proteinExistence type="predicted"/>
<dbReference type="Proteomes" id="UP000320421">
    <property type="component" value="Chromosome"/>
</dbReference>
<dbReference type="PANTHER" id="PTHR40547">
    <property type="entry name" value="SLL0298 PROTEIN"/>
    <property type="match status" value="1"/>
</dbReference>
<dbReference type="OrthoDB" id="9794343at2"/>